<dbReference type="RefSeq" id="YP_004301516.1">
    <property type="nucleotide sequence ID" value="NC_015253.1"/>
</dbReference>
<evidence type="ECO:0000313" key="1">
    <source>
        <dbReference type="EMBL" id="ADJ53217.1"/>
    </source>
</evidence>
<dbReference type="GeneID" id="10359213"/>
<keyword evidence="2" id="KW-1185">Reference proteome</keyword>
<organism evidence="1 2">
    <name type="scientific">Brochothrix phage A9</name>
    <dbReference type="NCBI Taxonomy" id="857312"/>
    <lineage>
        <taxon>Viruses</taxon>
        <taxon>Duplodnaviria</taxon>
        <taxon>Heunggongvirae</taxon>
        <taxon>Uroviricota</taxon>
        <taxon>Caudoviricetes</taxon>
        <taxon>Herelleviridae</taxon>
        <taxon>Klumppvirus</taxon>
        <taxon>Klumppvirus A9</taxon>
    </lineage>
</organism>
<evidence type="ECO:0000313" key="2">
    <source>
        <dbReference type="Proteomes" id="UP000000331"/>
    </source>
</evidence>
<accession>D9J0Y0</accession>
<dbReference type="Proteomes" id="UP000000331">
    <property type="component" value="Segment"/>
</dbReference>
<name>D9J0Y0_9CAUD</name>
<dbReference type="EMBL" id="HM242243">
    <property type="protein sequence ID" value="ADJ53217.1"/>
    <property type="molecule type" value="Genomic_DNA"/>
</dbReference>
<proteinExistence type="predicted"/>
<reference evidence="1 2" key="1">
    <citation type="journal article" date="2010" name="J. Bacteriol.">
        <title>Brochothrix thermosphacta bacteriophages feature heterogeneous and highly mosaic genomes and utilize unique prophage insertion sites.</title>
        <authorList>
            <person name="Kilcher S."/>
            <person name="Loessner M.J."/>
            <person name="Klumpp J."/>
        </authorList>
    </citation>
    <scope>NUCLEOTIDE SEQUENCE [LARGE SCALE GENOMIC DNA]</scope>
</reference>
<sequence>MSSEETTGMKEIALTVLGHTNFNYSYHGSLDSYVISDPDSGKIILAVARERVLDIEKDIRARRYHFEL</sequence>
<dbReference type="KEGG" id="vg:10359213"/>
<protein>
    <submittedName>
        <fullName evidence="1">Gp182</fullName>
    </submittedName>
</protein>